<comment type="caution">
    <text evidence="2">The sequence shown here is derived from an EMBL/GenBank/DDBJ whole genome shotgun (WGS) entry which is preliminary data.</text>
</comment>
<protein>
    <submittedName>
        <fullName evidence="2">Uncharacterized protein</fullName>
    </submittedName>
</protein>
<feature type="region of interest" description="Disordered" evidence="1">
    <location>
        <begin position="198"/>
        <end position="224"/>
    </location>
</feature>
<sequence length="350" mass="39829">MASKRRNMFHKNKTQETTEKVMPSVNASLPSKMARWNREEGFDTLPRWVNATRVTRGRHCVSPMGKRICREVDDPQAPRSTRRTATWRVPRMESPRTDMSFKTMFAEPITFSCLTPAATHIINSLVFLSGPRFVFHVGSIFEVSKTIVDLPRILNPNASFQPNEGHFLKSVGDSRLFDRTNRRDDVLVHFQSRTIKSPAAPQIWPPGDRSATAERPGESPVPHVSTLLHDRTGFDNSPPSARPKLVLHLPQMTPRCEVEHPDEFQQIVSSAKGPHSSTPPLLFNITIPEEASRVYSIHPKQYVEGMLCNVYEEDEQFVDIKRVSSVVHNRKSDSVVYIIMLESSDHMEDH</sequence>
<accession>A0ABD0Y9A2</accession>
<dbReference type="AlphaFoldDB" id="A0ABD0Y9A2"/>
<feature type="region of interest" description="Disordered" evidence="1">
    <location>
        <begin position="1"/>
        <end position="21"/>
    </location>
</feature>
<dbReference type="Proteomes" id="UP001558652">
    <property type="component" value="Unassembled WGS sequence"/>
</dbReference>
<proteinExistence type="predicted"/>
<evidence type="ECO:0000313" key="2">
    <source>
        <dbReference type="EMBL" id="KAL1123930.1"/>
    </source>
</evidence>
<evidence type="ECO:0000256" key="1">
    <source>
        <dbReference type="SAM" id="MobiDB-lite"/>
    </source>
</evidence>
<reference evidence="2 3" key="1">
    <citation type="submission" date="2024-07" db="EMBL/GenBank/DDBJ databases">
        <title>Chromosome-level genome assembly of the water stick insect Ranatra chinensis (Heteroptera: Nepidae).</title>
        <authorList>
            <person name="Liu X."/>
        </authorList>
    </citation>
    <scope>NUCLEOTIDE SEQUENCE [LARGE SCALE GENOMIC DNA]</scope>
    <source>
        <strain evidence="2">Cailab_2021Rc</strain>
        <tissue evidence="2">Muscle</tissue>
    </source>
</reference>
<dbReference type="EMBL" id="JBFDAA010000011">
    <property type="protein sequence ID" value="KAL1123930.1"/>
    <property type="molecule type" value="Genomic_DNA"/>
</dbReference>
<feature type="compositionally biased region" description="Basic residues" evidence="1">
    <location>
        <begin position="1"/>
        <end position="12"/>
    </location>
</feature>
<keyword evidence="3" id="KW-1185">Reference proteome</keyword>
<organism evidence="2 3">
    <name type="scientific">Ranatra chinensis</name>
    <dbReference type="NCBI Taxonomy" id="642074"/>
    <lineage>
        <taxon>Eukaryota</taxon>
        <taxon>Metazoa</taxon>
        <taxon>Ecdysozoa</taxon>
        <taxon>Arthropoda</taxon>
        <taxon>Hexapoda</taxon>
        <taxon>Insecta</taxon>
        <taxon>Pterygota</taxon>
        <taxon>Neoptera</taxon>
        <taxon>Paraneoptera</taxon>
        <taxon>Hemiptera</taxon>
        <taxon>Heteroptera</taxon>
        <taxon>Panheteroptera</taxon>
        <taxon>Nepomorpha</taxon>
        <taxon>Nepidae</taxon>
        <taxon>Ranatrinae</taxon>
        <taxon>Ranatra</taxon>
    </lineage>
</organism>
<evidence type="ECO:0000313" key="3">
    <source>
        <dbReference type="Proteomes" id="UP001558652"/>
    </source>
</evidence>
<name>A0ABD0Y9A2_9HEMI</name>
<gene>
    <name evidence="2" type="ORF">AAG570_001700</name>
</gene>